<dbReference type="InterPro" id="IPR024395">
    <property type="entry name" value="CLASP_N_dom"/>
</dbReference>
<keyword evidence="9" id="KW-0493">Microtubule</keyword>
<dbReference type="Proteomes" id="UP000192220">
    <property type="component" value="Unplaced"/>
</dbReference>
<feature type="compositionally biased region" description="Low complexity" evidence="18">
    <location>
        <begin position="879"/>
        <end position="893"/>
    </location>
</feature>
<feature type="compositionally biased region" description="Low complexity" evidence="18">
    <location>
        <begin position="649"/>
        <end position="663"/>
    </location>
</feature>
<sequence>MEPSMESCLVQVLQKDLGRRLQVGQDLIHYILDKDKSPDLEQDQTALDKMVDGIASSWVNSSNFKVALLGLDLLSALVTRLQDRFRAQVGTVLPSLIDRLGDAKDQVREQDQTLLLKIMEQAASPQYVWDRMLGGFKHKNNRTREGVCLCLIATLNTYGAQGLTLSKIVPHVCNLLGDPTAQVRDGAMSCLVEIYRHVGERVRLDLSKKGLPQSRLNVIFSRFDEVQRSGNMISSSGSDKNFEDEDSVDGGRSSSSSSSKAPPGGRRTVMSSVRRPSSASSTKSTGKEAAAGAVDEEDFIKAFEDVPSVQVYSNRELEDQLTKIREVLSDEKHDWEHRVVALKKIRSLMLAGATDYEGFPQQLRLLEASFKLSAKDLRSQVVREACITLGYLSSILRNKFDHAAESVMPTLLNLVPNSAKVMATSGVAAIRLILRHTHYPRLIPIITSNCTSKSVAVRRRCYEFLDLMLQEWHTNTLERHVAVLTETIRKGIHDADSEARSIARKCYWGFHGHYSREAELLFQALESTYQKALQSYLKSSDSVVSLPQSDRSSSSSQESLNRPMSVKSVIGGSISRTPGKLVGSRVSSGSLQRSRSDIDVNAASSAKSRLSSVPASSPFSSAATLPPGSYASLDGAPGKSDGRVRTRRQSSGSVGGASSSVVDSRGRSRAKVVSQSQRSRSANPISAGSRSSSPGKLLGQSGYGRIPRATASASSTPADKRSRIPRSQGCSRETSPNRMGLASLCGKPLLPAALSYRTLARSRIPRLSMSQGCSRDTSRESSRDTSPARGFAPLASRRHSRSTSALSTAEPHGQSDRYGLIHQARISASVNAMRVLNTGTEVEAAVADALLLGDSRNKRKPLRRRYESPGMYSDDDANSDASSACSERSYSSRNGGVPHYLRQTEDVAEVLNHCASSNWSERKEGLLGLQNLLKSQRILSRVELKRLCEIFTRMFADPHSKRVFSMFLETLVDFVTVHREDLQDWLFVLLTQLLKKMGADLLGSVQAKVQKALDITRESFPFDQQFNILMRFIVDQTQTPNLKVKVAILKYIETLARQMDPADFVNSSETRLAVSRIITWTTEPKSSDVRKTLHSWVSEELAGRSSSAALLSTEGNQEERCKQAAQVVLIALFELNTPEFTMLLGALPKTFQDGATKLLHSHLKNSSNTSSNVGSPSNTIGRTPPRHAPSRTSPLTSPTNCSHGGLSPSRVWGWGVDGLSKHPPAPPPPPPPHSTPAAPSLRVLRRAFSPSMMEYDTENMNSEEIYSSLRGVTEAIQNFSYRSQEDLNEPGRRDGKRDDAAGREGVTSSPGSDARLGLEVLESGRTALDNKTSLLNMPSPRSFSGPRGREFSPYGYGESICTYDKSALKEAVFDDDVEQFRDSRRQESGENKMAPLKGFAPVGPDHSDLVADVLKELSNHNERSEERKGALVELLKITREDNAAVWDEHFKTILLLLLETLCDKDHTIRALALRVLKEILRNQPARFKNYAELTIMKTLEAHKDSHKEVVRAAEEAASTLAGSIHPEQCIKVLCPIVQTADYPINLAAIKMQTKVIERIAKDSLLQLLPDIIPGLLQGYDNTESSVRKASVFCLVAIYSVIGEELKPHLAQLTGSKMKLLNLYIKRAQTTNSNSSSSSDVSSHS</sequence>
<evidence type="ECO:0000256" key="13">
    <source>
        <dbReference type="ARBA" id="ARBA00023034"/>
    </source>
</evidence>
<feature type="compositionally biased region" description="Polar residues" evidence="18">
    <location>
        <begin position="728"/>
        <end position="737"/>
    </location>
</feature>
<evidence type="ECO:0000256" key="7">
    <source>
        <dbReference type="ARBA" id="ARBA00022490"/>
    </source>
</evidence>
<feature type="domain" description="TOG" evidence="19">
    <location>
        <begin position="1"/>
        <end position="232"/>
    </location>
</feature>
<dbReference type="Pfam" id="PF23271">
    <property type="entry name" value="HEAT_GCN1"/>
    <property type="match status" value="1"/>
</dbReference>
<evidence type="ECO:0000256" key="17">
    <source>
        <dbReference type="PROSITE-ProRule" id="PRU00103"/>
    </source>
</evidence>
<dbReference type="Gene3D" id="1.25.10.10">
    <property type="entry name" value="Leucine-rich Repeat Variant"/>
    <property type="match status" value="4"/>
</dbReference>
<feature type="compositionally biased region" description="Polar residues" evidence="18">
    <location>
        <begin position="1190"/>
        <end position="1202"/>
    </location>
</feature>
<evidence type="ECO:0000256" key="18">
    <source>
        <dbReference type="SAM" id="MobiDB-lite"/>
    </source>
</evidence>
<organism evidence="20 21">
    <name type="scientific">Austrofundulus limnaeus</name>
    <name type="common">Annual killifish</name>
    <dbReference type="NCBI Taxonomy" id="52670"/>
    <lineage>
        <taxon>Eukaryota</taxon>
        <taxon>Metazoa</taxon>
        <taxon>Chordata</taxon>
        <taxon>Craniata</taxon>
        <taxon>Vertebrata</taxon>
        <taxon>Euteleostomi</taxon>
        <taxon>Actinopterygii</taxon>
        <taxon>Neopterygii</taxon>
        <taxon>Teleostei</taxon>
        <taxon>Neoteleostei</taxon>
        <taxon>Acanthomorphata</taxon>
        <taxon>Ovalentaria</taxon>
        <taxon>Atherinomorphae</taxon>
        <taxon>Cyprinodontiformes</taxon>
        <taxon>Rivulidae</taxon>
        <taxon>Austrofundulus</taxon>
    </lineage>
</organism>
<feature type="compositionally biased region" description="Low complexity" evidence="18">
    <location>
        <begin position="271"/>
        <end position="291"/>
    </location>
</feature>
<feature type="region of interest" description="Disordered" evidence="18">
    <location>
        <begin position="544"/>
        <end position="742"/>
    </location>
</feature>
<protein>
    <submittedName>
        <fullName evidence="21">CLIP-associating protein 1a</fullName>
    </submittedName>
</protein>
<comment type="similarity">
    <text evidence="5">Belongs to the CLASP family.</text>
</comment>
<dbReference type="PANTHER" id="PTHR21567">
    <property type="entry name" value="CLASP"/>
    <property type="match status" value="1"/>
</dbReference>
<reference evidence="21" key="1">
    <citation type="submission" date="2025-08" db="UniProtKB">
        <authorList>
            <consortium name="RefSeq"/>
        </authorList>
    </citation>
    <scope>IDENTIFICATION</scope>
</reference>
<feature type="domain" description="TOG" evidence="19">
    <location>
        <begin position="316"/>
        <end position="548"/>
    </location>
</feature>
<dbReference type="GO" id="GO:0051301">
    <property type="term" value="P:cell division"/>
    <property type="evidence" value="ECO:0007669"/>
    <property type="project" value="UniProtKB-KW"/>
</dbReference>
<keyword evidence="14" id="KW-0206">Cytoskeleton</keyword>
<evidence type="ECO:0000256" key="3">
    <source>
        <dbReference type="ARBA" id="ARBA00004601"/>
    </source>
</evidence>
<dbReference type="PANTHER" id="PTHR21567:SF28">
    <property type="entry name" value="CLIP-ASSOCIATING PROTEIN 1"/>
    <property type="match status" value="1"/>
</dbReference>
<evidence type="ECO:0000256" key="16">
    <source>
        <dbReference type="ARBA" id="ARBA00023328"/>
    </source>
</evidence>
<dbReference type="GO" id="GO:0007026">
    <property type="term" value="P:negative regulation of microtubule depolymerization"/>
    <property type="evidence" value="ECO:0007669"/>
    <property type="project" value="UniProtKB-ARBA"/>
</dbReference>
<keyword evidence="15" id="KW-0131">Cell cycle</keyword>
<feature type="region of interest" description="Disordered" evidence="18">
    <location>
        <begin position="1281"/>
        <end position="1316"/>
    </location>
</feature>
<feature type="domain" description="TOG" evidence="19">
    <location>
        <begin position="1398"/>
        <end position="1633"/>
    </location>
</feature>
<feature type="compositionally biased region" description="Polar residues" evidence="18">
    <location>
        <begin position="230"/>
        <end position="239"/>
    </location>
</feature>
<evidence type="ECO:0000313" key="21">
    <source>
        <dbReference type="RefSeq" id="XP_013881526.1"/>
    </source>
</evidence>
<dbReference type="InterPro" id="IPR057546">
    <property type="entry name" value="HEAT_GCN1"/>
</dbReference>
<keyword evidence="16" id="KW-0137">Centromere</keyword>
<keyword evidence="11" id="KW-0498">Mitosis</keyword>
<accession>A0A2I4CNF7</accession>
<dbReference type="InterPro" id="IPR011989">
    <property type="entry name" value="ARM-like"/>
</dbReference>
<dbReference type="SMART" id="SM01349">
    <property type="entry name" value="TOG"/>
    <property type="match status" value="4"/>
</dbReference>
<feature type="compositionally biased region" description="Polar residues" evidence="18">
    <location>
        <begin position="673"/>
        <end position="694"/>
    </location>
</feature>
<dbReference type="KEGG" id="alim:106530451"/>
<proteinExistence type="inferred from homology"/>
<dbReference type="InterPro" id="IPR021133">
    <property type="entry name" value="HEAT_type_2"/>
</dbReference>
<evidence type="ECO:0000256" key="4">
    <source>
        <dbReference type="ARBA" id="ARBA00004629"/>
    </source>
</evidence>
<dbReference type="GO" id="GO:0005876">
    <property type="term" value="C:spindle microtubule"/>
    <property type="evidence" value="ECO:0007669"/>
    <property type="project" value="TreeGrafter"/>
</dbReference>
<dbReference type="STRING" id="52670.A0A2I4CNF7"/>
<evidence type="ECO:0000256" key="1">
    <source>
        <dbReference type="ARBA" id="ARBA00004186"/>
    </source>
</evidence>
<dbReference type="InParanoid" id="A0A2I4CNF7"/>
<evidence type="ECO:0000256" key="11">
    <source>
        <dbReference type="ARBA" id="ARBA00022776"/>
    </source>
</evidence>
<evidence type="ECO:0000259" key="19">
    <source>
        <dbReference type="SMART" id="SM01349"/>
    </source>
</evidence>
<keyword evidence="20" id="KW-1185">Reference proteome</keyword>
<feature type="compositionally biased region" description="Low complexity" evidence="18">
    <location>
        <begin position="1165"/>
        <end position="1178"/>
    </location>
</feature>
<evidence type="ECO:0000313" key="20">
    <source>
        <dbReference type="Proteomes" id="UP000192220"/>
    </source>
</evidence>
<evidence type="ECO:0000256" key="5">
    <source>
        <dbReference type="ARBA" id="ARBA00009549"/>
    </source>
</evidence>
<dbReference type="FunFam" id="1.25.10.10:FF:000006">
    <property type="entry name" value="CLIP-associating protein 1 isoform 2"/>
    <property type="match status" value="1"/>
</dbReference>
<feature type="repeat" description="HEAT" evidence="17">
    <location>
        <begin position="168"/>
        <end position="206"/>
    </location>
</feature>
<dbReference type="FunFam" id="1.25.10.10:FF:000005">
    <property type="entry name" value="CLIP-associating protein 1 isoform 2"/>
    <property type="match status" value="1"/>
</dbReference>
<dbReference type="GeneID" id="106530451"/>
<keyword evidence="8" id="KW-0132">Cell division</keyword>
<keyword evidence="12" id="KW-0995">Kinetochore</keyword>
<dbReference type="CTD" id="562077"/>
<feature type="region of interest" description="Disordered" evidence="18">
    <location>
        <begin position="861"/>
        <end position="893"/>
    </location>
</feature>
<name>A0A2I4CNF7_AUSLI</name>
<dbReference type="GO" id="GO:0040001">
    <property type="term" value="P:establishment of mitotic spindle localization"/>
    <property type="evidence" value="ECO:0007669"/>
    <property type="project" value="TreeGrafter"/>
</dbReference>
<evidence type="ECO:0000256" key="2">
    <source>
        <dbReference type="ARBA" id="ARBA00004300"/>
    </source>
</evidence>
<evidence type="ECO:0000256" key="8">
    <source>
        <dbReference type="ARBA" id="ARBA00022618"/>
    </source>
</evidence>
<feature type="region of interest" description="Disordered" evidence="18">
    <location>
        <begin position="1163"/>
        <end position="1238"/>
    </location>
</feature>
<keyword evidence="10" id="KW-0677">Repeat</keyword>
<dbReference type="GO" id="GO:0045180">
    <property type="term" value="C:basal cortex"/>
    <property type="evidence" value="ECO:0007669"/>
    <property type="project" value="TreeGrafter"/>
</dbReference>
<dbReference type="Pfam" id="PF21041">
    <property type="entry name" value="XMAP215_CLASP_TOG"/>
    <property type="match status" value="1"/>
</dbReference>
<gene>
    <name evidence="21" type="primary">clasp1a</name>
</gene>
<feature type="compositionally biased region" description="Low complexity" evidence="18">
    <location>
        <begin position="544"/>
        <end position="563"/>
    </location>
</feature>
<feature type="compositionally biased region" description="Pro residues" evidence="18">
    <location>
        <begin position="1223"/>
        <end position="1234"/>
    </location>
</feature>
<feature type="region of interest" description="Disordered" evidence="18">
    <location>
        <begin position="767"/>
        <end position="818"/>
    </location>
</feature>
<keyword evidence="6" id="KW-0158">Chromosome</keyword>
<dbReference type="RefSeq" id="XP_013881526.1">
    <property type="nucleotide sequence ID" value="XM_014026072.1"/>
</dbReference>
<feature type="compositionally biased region" description="Basic and acidic residues" evidence="18">
    <location>
        <begin position="1283"/>
        <end position="1302"/>
    </location>
</feature>
<evidence type="ECO:0000256" key="9">
    <source>
        <dbReference type="ARBA" id="ARBA00022701"/>
    </source>
</evidence>
<dbReference type="FunFam" id="1.25.10.10:FF:000031">
    <property type="entry name" value="CLIP-associating protein 1 isoform 2"/>
    <property type="match status" value="1"/>
</dbReference>
<dbReference type="GO" id="GO:0005794">
    <property type="term" value="C:Golgi apparatus"/>
    <property type="evidence" value="ECO:0007669"/>
    <property type="project" value="UniProtKB-SubCell"/>
</dbReference>
<feature type="domain" description="TOG" evidence="19">
    <location>
        <begin position="899"/>
        <end position="1127"/>
    </location>
</feature>
<dbReference type="GO" id="GO:0043515">
    <property type="term" value="F:kinetochore binding"/>
    <property type="evidence" value="ECO:0007669"/>
    <property type="project" value="TreeGrafter"/>
</dbReference>
<dbReference type="GO" id="GO:0005881">
    <property type="term" value="C:cytoplasmic microtubule"/>
    <property type="evidence" value="ECO:0007669"/>
    <property type="project" value="TreeGrafter"/>
</dbReference>
<dbReference type="GO" id="GO:0090307">
    <property type="term" value="P:mitotic spindle assembly"/>
    <property type="evidence" value="ECO:0007669"/>
    <property type="project" value="TreeGrafter"/>
</dbReference>
<evidence type="ECO:0000256" key="14">
    <source>
        <dbReference type="ARBA" id="ARBA00023212"/>
    </source>
</evidence>
<comment type="subcellular location">
    <subcellularLocation>
        <location evidence="4">Chromosome</location>
        <location evidence="4">Centromere</location>
        <location evidence="4">Kinetochore</location>
    </subcellularLocation>
    <subcellularLocation>
        <location evidence="2">Cytoplasm</location>
        <location evidence="2">Cytoskeleton</location>
        <location evidence="2">Microtubule organizing center</location>
        <location evidence="2">Centrosome</location>
    </subcellularLocation>
    <subcellularLocation>
        <location evidence="1">Cytoplasm</location>
        <location evidence="1">Cytoskeleton</location>
        <location evidence="1">Spindle</location>
    </subcellularLocation>
    <subcellularLocation>
        <location evidence="3">Golgi apparatus</location>
        <location evidence="3">trans-Golgi network</location>
    </subcellularLocation>
</comment>
<dbReference type="Pfam" id="PF12348">
    <property type="entry name" value="CLASP_N"/>
    <property type="match status" value="1"/>
</dbReference>
<dbReference type="OrthoDB" id="46159at2759"/>
<dbReference type="InterPro" id="IPR048491">
    <property type="entry name" value="XMAP215_CLASP_TOG"/>
</dbReference>
<evidence type="ECO:0000256" key="6">
    <source>
        <dbReference type="ARBA" id="ARBA00022454"/>
    </source>
</evidence>
<evidence type="ECO:0000256" key="15">
    <source>
        <dbReference type="ARBA" id="ARBA00023306"/>
    </source>
</evidence>
<dbReference type="GO" id="GO:0000776">
    <property type="term" value="C:kinetochore"/>
    <property type="evidence" value="ECO:0007669"/>
    <property type="project" value="UniProtKB-KW"/>
</dbReference>
<evidence type="ECO:0000256" key="12">
    <source>
        <dbReference type="ARBA" id="ARBA00022838"/>
    </source>
</evidence>
<dbReference type="InterPro" id="IPR016024">
    <property type="entry name" value="ARM-type_fold"/>
</dbReference>
<feature type="region of interest" description="Disordered" evidence="18">
    <location>
        <begin position="230"/>
        <end position="291"/>
    </location>
</feature>
<keyword evidence="7" id="KW-0963">Cytoplasm</keyword>
<dbReference type="GO" id="GO:0005813">
    <property type="term" value="C:centrosome"/>
    <property type="evidence" value="ECO:0007669"/>
    <property type="project" value="UniProtKB-SubCell"/>
</dbReference>
<feature type="compositionally biased region" description="Low complexity" evidence="18">
    <location>
        <begin position="602"/>
        <end position="623"/>
    </location>
</feature>
<dbReference type="SUPFAM" id="SSF48371">
    <property type="entry name" value="ARM repeat"/>
    <property type="match status" value="2"/>
</dbReference>
<keyword evidence="13" id="KW-0333">Golgi apparatus</keyword>
<evidence type="ECO:0000256" key="10">
    <source>
        <dbReference type="ARBA" id="ARBA00022737"/>
    </source>
</evidence>
<dbReference type="InterPro" id="IPR034085">
    <property type="entry name" value="TOG"/>
</dbReference>
<dbReference type="PROSITE" id="PS50077">
    <property type="entry name" value="HEAT_REPEAT"/>
    <property type="match status" value="1"/>
</dbReference>
<dbReference type="GO" id="GO:0008017">
    <property type="term" value="F:microtubule binding"/>
    <property type="evidence" value="ECO:0007669"/>
    <property type="project" value="TreeGrafter"/>
</dbReference>
<dbReference type="GO" id="GO:0072686">
    <property type="term" value="C:mitotic spindle"/>
    <property type="evidence" value="ECO:0007669"/>
    <property type="project" value="TreeGrafter"/>
</dbReference>